<dbReference type="RefSeq" id="WP_218390204.1">
    <property type="nucleotide sequence ID" value="NZ_JAHUZE010000001.1"/>
</dbReference>
<dbReference type="Proteomes" id="UP000756530">
    <property type="component" value="Unassembled WGS sequence"/>
</dbReference>
<accession>A0ABS6SX57</accession>
<dbReference type="CDD" id="cd07067">
    <property type="entry name" value="HP_PGM_like"/>
    <property type="match status" value="1"/>
</dbReference>
<sequence length="216" mass="23984">MSQLTLVRHGQANNTAQDEHGYDALSDLGHQQAAWLGDYFTASGETFERVYSGTMRRHRETAASMGHERVIEDARLNEVAYFDLAQKMHDQFGIKQPTGREEFIEHLPLVFTAWRDGQIENALETFQAFEDRVDEVLHEIAAGEGRALIVTSGGFISMGIRVAMGLEIGSMARMALAIMNTSVHQLHPIGAALSLTQFNAVPHLADPSRETSRTFV</sequence>
<dbReference type="Pfam" id="PF00300">
    <property type="entry name" value="His_Phos_1"/>
    <property type="match status" value="1"/>
</dbReference>
<organism evidence="2 3">
    <name type="scientific">Maritimibacter dapengensis</name>
    <dbReference type="NCBI Taxonomy" id="2836868"/>
    <lineage>
        <taxon>Bacteria</taxon>
        <taxon>Pseudomonadati</taxon>
        <taxon>Pseudomonadota</taxon>
        <taxon>Alphaproteobacteria</taxon>
        <taxon>Rhodobacterales</taxon>
        <taxon>Roseobacteraceae</taxon>
        <taxon>Maritimibacter</taxon>
    </lineage>
</organism>
<comment type="caution">
    <text evidence="2">The sequence shown here is derived from an EMBL/GenBank/DDBJ whole genome shotgun (WGS) entry which is preliminary data.</text>
</comment>
<dbReference type="SMART" id="SM00855">
    <property type="entry name" value="PGAM"/>
    <property type="match status" value="1"/>
</dbReference>
<reference evidence="2 3" key="1">
    <citation type="submission" date="2021-05" db="EMBL/GenBank/DDBJ databases">
        <title>Culturable bacteria isolated from Daya Bay.</title>
        <authorList>
            <person name="Zheng W."/>
            <person name="Yu S."/>
            <person name="Huang Y."/>
        </authorList>
    </citation>
    <scope>NUCLEOTIDE SEQUENCE [LARGE SCALE GENOMIC DNA]</scope>
    <source>
        <strain evidence="2 3">DP4N28-5</strain>
    </source>
</reference>
<evidence type="ECO:0000313" key="2">
    <source>
        <dbReference type="EMBL" id="MBV7377310.1"/>
    </source>
</evidence>
<dbReference type="InterPro" id="IPR013078">
    <property type="entry name" value="His_Pase_superF_clade-1"/>
</dbReference>
<proteinExistence type="predicted"/>
<keyword evidence="3" id="KW-1185">Reference proteome</keyword>
<keyword evidence="1" id="KW-0378">Hydrolase</keyword>
<dbReference type="PANTHER" id="PTHR20935:SF0">
    <property type="entry name" value="SERINE_THREONINE-PROTEIN PHOSPHATASE PGAM5, MITOCHONDRIAL"/>
    <property type="match status" value="1"/>
</dbReference>
<evidence type="ECO:0000256" key="1">
    <source>
        <dbReference type="ARBA" id="ARBA00022801"/>
    </source>
</evidence>
<evidence type="ECO:0000313" key="3">
    <source>
        <dbReference type="Proteomes" id="UP000756530"/>
    </source>
</evidence>
<dbReference type="InterPro" id="IPR051021">
    <property type="entry name" value="Mito_Ser/Thr_phosphatase"/>
</dbReference>
<dbReference type="PANTHER" id="PTHR20935">
    <property type="entry name" value="PHOSPHOGLYCERATE MUTASE-RELATED"/>
    <property type="match status" value="1"/>
</dbReference>
<name>A0ABS6SX57_9RHOB</name>
<dbReference type="EMBL" id="JAHUZE010000001">
    <property type="protein sequence ID" value="MBV7377310.1"/>
    <property type="molecule type" value="Genomic_DNA"/>
</dbReference>
<gene>
    <name evidence="2" type="ORF">KJP28_00120</name>
</gene>
<protein>
    <submittedName>
        <fullName evidence="2">Histidine phosphatase family protein</fullName>
    </submittedName>
</protein>